<feature type="compositionally biased region" description="Acidic residues" evidence="1">
    <location>
        <begin position="1"/>
        <end position="10"/>
    </location>
</feature>
<evidence type="ECO:0000256" key="1">
    <source>
        <dbReference type="SAM" id="MobiDB-lite"/>
    </source>
</evidence>
<gene>
    <name evidence="2" type="ORF">R1sor_001644</name>
</gene>
<feature type="compositionally biased region" description="Basic and acidic residues" evidence="1">
    <location>
        <begin position="68"/>
        <end position="84"/>
    </location>
</feature>
<accession>A0ABD3GZ11</accession>
<reference evidence="2 3" key="1">
    <citation type="submission" date="2024-09" db="EMBL/GenBank/DDBJ databases">
        <title>Chromosome-scale assembly of Riccia sorocarpa.</title>
        <authorList>
            <person name="Paukszto L."/>
        </authorList>
    </citation>
    <scope>NUCLEOTIDE SEQUENCE [LARGE SCALE GENOMIC DNA]</scope>
    <source>
        <strain evidence="2">LP-2024</strain>
        <tissue evidence="2">Aerial parts of the thallus</tissue>
    </source>
</reference>
<comment type="caution">
    <text evidence="2">The sequence shown here is derived from an EMBL/GenBank/DDBJ whole genome shotgun (WGS) entry which is preliminary data.</text>
</comment>
<sequence length="152" mass="15768">MLSAVEDFDPGAEGRKTPTTIVEDEVGTVPELMPTKSVASNTGDTGADQEQSTADSTAAYTPTAAEEVNNHDTHHGEDGDHGELTTESDNAEPSAQSAESSTLVTPSNTLGLTAPLHGQAVTNSEDQPTPPPRPSSGKRVRSQPPTAAPPRR</sequence>
<dbReference type="AlphaFoldDB" id="A0ABD3GZ11"/>
<name>A0ABD3GZ11_9MARC</name>
<dbReference type="EMBL" id="JBJQOH010000006">
    <property type="protein sequence ID" value="KAL3683622.1"/>
    <property type="molecule type" value="Genomic_DNA"/>
</dbReference>
<protein>
    <submittedName>
        <fullName evidence="2">Uncharacterized protein</fullName>
    </submittedName>
</protein>
<keyword evidence="3" id="KW-1185">Reference proteome</keyword>
<feature type="region of interest" description="Disordered" evidence="1">
    <location>
        <begin position="1"/>
        <end position="152"/>
    </location>
</feature>
<proteinExistence type="predicted"/>
<evidence type="ECO:0000313" key="3">
    <source>
        <dbReference type="Proteomes" id="UP001633002"/>
    </source>
</evidence>
<organism evidence="2 3">
    <name type="scientific">Riccia sorocarpa</name>
    <dbReference type="NCBI Taxonomy" id="122646"/>
    <lineage>
        <taxon>Eukaryota</taxon>
        <taxon>Viridiplantae</taxon>
        <taxon>Streptophyta</taxon>
        <taxon>Embryophyta</taxon>
        <taxon>Marchantiophyta</taxon>
        <taxon>Marchantiopsida</taxon>
        <taxon>Marchantiidae</taxon>
        <taxon>Marchantiales</taxon>
        <taxon>Ricciaceae</taxon>
        <taxon>Riccia</taxon>
    </lineage>
</organism>
<dbReference type="Proteomes" id="UP001633002">
    <property type="component" value="Unassembled WGS sequence"/>
</dbReference>
<feature type="compositionally biased region" description="Polar residues" evidence="1">
    <location>
        <begin position="85"/>
        <end position="111"/>
    </location>
</feature>
<feature type="compositionally biased region" description="Polar residues" evidence="1">
    <location>
        <begin position="37"/>
        <end position="60"/>
    </location>
</feature>
<evidence type="ECO:0000313" key="2">
    <source>
        <dbReference type="EMBL" id="KAL3683622.1"/>
    </source>
</evidence>